<evidence type="ECO:0000256" key="2">
    <source>
        <dbReference type="PROSITE-ProRule" id="PRU00708"/>
    </source>
</evidence>
<organism evidence="3 4">
    <name type="scientific">Platanthera zijinensis</name>
    <dbReference type="NCBI Taxonomy" id="2320716"/>
    <lineage>
        <taxon>Eukaryota</taxon>
        <taxon>Viridiplantae</taxon>
        <taxon>Streptophyta</taxon>
        <taxon>Embryophyta</taxon>
        <taxon>Tracheophyta</taxon>
        <taxon>Spermatophyta</taxon>
        <taxon>Magnoliopsida</taxon>
        <taxon>Liliopsida</taxon>
        <taxon>Asparagales</taxon>
        <taxon>Orchidaceae</taxon>
        <taxon>Orchidoideae</taxon>
        <taxon>Orchideae</taxon>
        <taxon>Orchidinae</taxon>
        <taxon>Platanthera</taxon>
    </lineage>
</organism>
<dbReference type="Proteomes" id="UP001418222">
    <property type="component" value="Unassembled WGS sequence"/>
</dbReference>
<reference evidence="3 4" key="1">
    <citation type="journal article" date="2022" name="Nat. Plants">
        <title>Genomes of leafy and leafless Platanthera orchids illuminate the evolution of mycoheterotrophy.</title>
        <authorList>
            <person name="Li M.H."/>
            <person name="Liu K.W."/>
            <person name="Li Z."/>
            <person name="Lu H.C."/>
            <person name="Ye Q.L."/>
            <person name="Zhang D."/>
            <person name="Wang J.Y."/>
            <person name="Li Y.F."/>
            <person name="Zhong Z.M."/>
            <person name="Liu X."/>
            <person name="Yu X."/>
            <person name="Liu D.K."/>
            <person name="Tu X.D."/>
            <person name="Liu B."/>
            <person name="Hao Y."/>
            <person name="Liao X.Y."/>
            <person name="Jiang Y.T."/>
            <person name="Sun W.H."/>
            <person name="Chen J."/>
            <person name="Chen Y.Q."/>
            <person name="Ai Y."/>
            <person name="Zhai J.W."/>
            <person name="Wu S.S."/>
            <person name="Zhou Z."/>
            <person name="Hsiao Y.Y."/>
            <person name="Wu W.L."/>
            <person name="Chen Y.Y."/>
            <person name="Lin Y.F."/>
            <person name="Hsu J.L."/>
            <person name="Li C.Y."/>
            <person name="Wang Z.W."/>
            <person name="Zhao X."/>
            <person name="Zhong W.Y."/>
            <person name="Ma X.K."/>
            <person name="Ma L."/>
            <person name="Huang J."/>
            <person name="Chen G.Z."/>
            <person name="Huang M.Z."/>
            <person name="Huang L."/>
            <person name="Peng D.H."/>
            <person name="Luo Y.B."/>
            <person name="Zou S.Q."/>
            <person name="Chen S.P."/>
            <person name="Lan S."/>
            <person name="Tsai W.C."/>
            <person name="Van de Peer Y."/>
            <person name="Liu Z.J."/>
        </authorList>
    </citation>
    <scope>NUCLEOTIDE SEQUENCE [LARGE SCALE GENOMIC DNA]</scope>
    <source>
        <strain evidence="3">Lor287</strain>
    </source>
</reference>
<feature type="repeat" description="PPR" evidence="2">
    <location>
        <begin position="217"/>
        <end position="252"/>
    </location>
</feature>
<feature type="repeat" description="PPR" evidence="2">
    <location>
        <begin position="319"/>
        <end position="349"/>
    </location>
</feature>
<accession>A0AAP0BNS1</accession>
<dbReference type="EMBL" id="JBBWWQ010000007">
    <property type="protein sequence ID" value="KAK8943194.1"/>
    <property type="molecule type" value="Genomic_DNA"/>
</dbReference>
<dbReference type="InterPro" id="IPR046848">
    <property type="entry name" value="E_motif"/>
</dbReference>
<sequence>MSLAPCLLFVRRRSSASMAAAAAAAALQSFIDSSSPSEGQHIHARIIKSGTPPNTNISIKLLILHLKCGSLNNARKVFDQMPSPTISAFSYLIAGYFRAGVADECLKLARKLSFSGEKPDCFILSMLLKLSATMASLFLAKQMHAQIVKLELGFDEFLFAALIDSYVKNEMIGYARSVFLALPKKTLVCSTALIVGCMNRSLFGEAEEIFGCLVDRDIVVYNAMIEGYSKIMKTALKSFEIYKEMRSRDFNPTISTAVSVFGACSLLSALEIGKQFHCQIIKSHIYCHVKTGSALIDMYSKCGGVEDARKIFDGMPEKNVFSWTSMIDGYGKNGIADEALALFDKMRTCSDVCPNHITFLSVLSACGHGGLVSDGEEIFESMEKDQGLKPTMEHYACMVDLLGRGGRLLEARDFIRRIPGEPNSDVWGALLGASRVHGDAGMADIAAEELFKLCRRERPGAYIALSNTFAAAGRWDGVCSVREMMKERSVSNTAGYSWVDSDEGLLGFHCGLRSGKSA</sequence>
<dbReference type="AlphaFoldDB" id="A0AAP0BNS1"/>
<dbReference type="Pfam" id="PF13041">
    <property type="entry name" value="PPR_2"/>
    <property type="match status" value="1"/>
</dbReference>
<dbReference type="PROSITE" id="PS51375">
    <property type="entry name" value="PPR"/>
    <property type="match status" value="2"/>
</dbReference>
<dbReference type="GO" id="GO:0009451">
    <property type="term" value="P:RNA modification"/>
    <property type="evidence" value="ECO:0007669"/>
    <property type="project" value="InterPro"/>
</dbReference>
<dbReference type="InterPro" id="IPR046960">
    <property type="entry name" value="PPR_At4g14850-like_plant"/>
</dbReference>
<dbReference type="NCBIfam" id="TIGR00756">
    <property type="entry name" value="PPR"/>
    <property type="match status" value="3"/>
</dbReference>
<keyword evidence="4" id="KW-1185">Reference proteome</keyword>
<evidence type="ECO:0000256" key="1">
    <source>
        <dbReference type="ARBA" id="ARBA00022737"/>
    </source>
</evidence>
<dbReference type="InterPro" id="IPR002885">
    <property type="entry name" value="PPR_rpt"/>
</dbReference>
<dbReference type="FunFam" id="1.25.40.10:FF:001093">
    <property type="entry name" value="Pentatricopeptide repeat-containing protein At2g34400"/>
    <property type="match status" value="1"/>
</dbReference>
<dbReference type="Pfam" id="PF01535">
    <property type="entry name" value="PPR"/>
    <property type="match status" value="1"/>
</dbReference>
<evidence type="ECO:0000313" key="3">
    <source>
        <dbReference type="EMBL" id="KAK8943194.1"/>
    </source>
</evidence>
<dbReference type="PANTHER" id="PTHR47926">
    <property type="entry name" value="PENTATRICOPEPTIDE REPEAT-CONTAINING PROTEIN"/>
    <property type="match status" value="1"/>
</dbReference>
<dbReference type="PANTHER" id="PTHR47926:SF535">
    <property type="entry name" value="PENTACOTRIPEPTIDE-REPEAT REGION OF PRORP DOMAIN-CONTAINING PROTEIN"/>
    <property type="match status" value="1"/>
</dbReference>
<dbReference type="GO" id="GO:0003723">
    <property type="term" value="F:RNA binding"/>
    <property type="evidence" value="ECO:0007669"/>
    <property type="project" value="InterPro"/>
</dbReference>
<protein>
    <submittedName>
        <fullName evidence="3">Pentatricopeptide repeat-containing protein</fullName>
    </submittedName>
</protein>
<proteinExistence type="predicted"/>
<evidence type="ECO:0000313" key="4">
    <source>
        <dbReference type="Proteomes" id="UP001418222"/>
    </source>
</evidence>
<dbReference type="Pfam" id="PF20431">
    <property type="entry name" value="E_motif"/>
    <property type="match status" value="1"/>
</dbReference>
<name>A0AAP0BNS1_9ASPA</name>
<gene>
    <name evidence="3" type="primary">PCMP-E34</name>
    <name evidence="3" type="ORF">KSP39_PZI009310</name>
</gene>
<keyword evidence="1" id="KW-0677">Repeat</keyword>
<dbReference type="InterPro" id="IPR011990">
    <property type="entry name" value="TPR-like_helical_dom_sf"/>
</dbReference>
<dbReference type="Gene3D" id="1.25.40.10">
    <property type="entry name" value="Tetratricopeptide repeat domain"/>
    <property type="match status" value="4"/>
</dbReference>
<comment type="caution">
    <text evidence="3">The sequence shown here is derived from an EMBL/GenBank/DDBJ whole genome shotgun (WGS) entry which is preliminary data.</text>
</comment>